<accession>A0A366H4U1</accession>
<dbReference type="RefSeq" id="WP_113961706.1">
    <property type="nucleotide sequence ID" value="NZ_QNRR01000015.1"/>
</dbReference>
<dbReference type="AlphaFoldDB" id="A0A366H4U1"/>
<dbReference type="EMBL" id="QNRR01000015">
    <property type="protein sequence ID" value="RBP36929.1"/>
    <property type="molecule type" value="Genomic_DNA"/>
</dbReference>
<keyword evidence="2" id="KW-1185">Reference proteome</keyword>
<organism evidence="1 2">
    <name type="scientific">Roseimicrobium gellanilyticum</name>
    <dbReference type="NCBI Taxonomy" id="748857"/>
    <lineage>
        <taxon>Bacteria</taxon>
        <taxon>Pseudomonadati</taxon>
        <taxon>Verrucomicrobiota</taxon>
        <taxon>Verrucomicrobiia</taxon>
        <taxon>Verrucomicrobiales</taxon>
        <taxon>Verrucomicrobiaceae</taxon>
        <taxon>Roseimicrobium</taxon>
    </lineage>
</organism>
<comment type="caution">
    <text evidence="1">The sequence shown here is derived from an EMBL/GenBank/DDBJ whole genome shotgun (WGS) entry which is preliminary data.</text>
</comment>
<proteinExistence type="predicted"/>
<protein>
    <submittedName>
        <fullName evidence="1">Uncharacterized protein</fullName>
    </submittedName>
</protein>
<evidence type="ECO:0000313" key="1">
    <source>
        <dbReference type="EMBL" id="RBP36929.1"/>
    </source>
</evidence>
<name>A0A366H4U1_9BACT</name>
<sequence length="191" mass="21568">MPRRTKLTLLGVFLVLLVIPVAYIAMSWSPANPLEFRYIGQGTTSRQMISMPGLEMEQILVPFIIEVRNTRPYPIYLWELSLVEKRDPSIGHGHYRVIEFVPSGGYVEKPVPPIPPYGTARVEALVPDASVPRLDIASLASKYDSISVTKKRGQRVCLWFNNMVWHLTGYTVGKSPQPDRHIAPLEYHAGK</sequence>
<gene>
    <name evidence="1" type="ORF">DES53_11570</name>
</gene>
<reference evidence="1 2" key="1">
    <citation type="submission" date="2018-06" db="EMBL/GenBank/DDBJ databases">
        <title>Genomic Encyclopedia of Type Strains, Phase IV (KMG-IV): sequencing the most valuable type-strain genomes for metagenomic binning, comparative biology and taxonomic classification.</title>
        <authorList>
            <person name="Goeker M."/>
        </authorList>
    </citation>
    <scope>NUCLEOTIDE SEQUENCE [LARGE SCALE GENOMIC DNA]</scope>
    <source>
        <strain evidence="1 2">DSM 25532</strain>
    </source>
</reference>
<evidence type="ECO:0000313" key="2">
    <source>
        <dbReference type="Proteomes" id="UP000253426"/>
    </source>
</evidence>
<dbReference type="Proteomes" id="UP000253426">
    <property type="component" value="Unassembled WGS sequence"/>
</dbReference>